<evidence type="ECO:0000256" key="1">
    <source>
        <dbReference type="SAM" id="MobiDB-lite"/>
    </source>
</evidence>
<reference evidence="2" key="1">
    <citation type="submission" date="2020-10" db="EMBL/GenBank/DDBJ databases">
        <authorList>
            <person name="Kikuchi T."/>
        </authorList>
    </citation>
    <scope>NUCLEOTIDE SEQUENCE</scope>
    <source>
        <strain evidence="2">NKZ352</strain>
    </source>
</reference>
<evidence type="ECO:0000313" key="3">
    <source>
        <dbReference type="Proteomes" id="UP000835052"/>
    </source>
</evidence>
<name>A0A8S1HH96_9PELO</name>
<dbReference type="Proteomes" id="UP000835052">
    <property type="component" value="Unassembled WGS sequence"/>
</dbReference>
<keyword evidence="3" id="KW-1185">Reference proteome</keyword>
<comment type="caution">
    <text evidence="2">The sequence shown here is derived from an EMBL/GenBank/DDBJ whole genome shotgun (WGS) entry which is preliminary data.</text>
</comment>
<dbReference type="EMBL" id="CAJGYM010000029">
    <property type="protein sequence ID" value="CAD6192660.1"/>
    <property type="molecule type" value="Genomic_DNA"/>
</dbReference>
<accession>A0A8S1HH96</accession>
<feature type="region of interest" description="Disordered" evidence="1">
    <location>
        <begin position="1"/>
        <end position="25"/>
    </location>
</feature>
<evidence type="ECO:0000313" key="2">
    <source>
        <dbReference type="EMBL" id="CAD6192660.1"/>
    </source>
</evidence>
<proteinExistence type="predicted"/>
<organism evidence="2 3">
    <name type="scientific">Caenorhabditis auriculariae</name>
    <dbReference type="NCBI Taxonomy" id="2777116"/>
    <lineage>
        <taxon>Eukaryota</taxon>
        <taxon>Metazoa</taxon>
        <taxon>Ecdysozoa</taxon>
        <taxon>Nematoda</taxon>
        <taxon>Chromadorea</taxon>
        <taxon>Rhabditida</taxon>
        <taxon>Rhabditina</taxon>
        <taxon>Rhabditomorpha</taxon>
        <taxon>Rhabditoidea</taxon>
        <taxon>Rhabditidae</taxon>
        <taxon>Peloderinae</taxon>
        <taxon>Caenorhabditis</taxon>
    </lineage>
</organism>
<feature type="region of interest" description="Disordered" evidence="1">
    <location>
        <begin position="145"/>
        <end position="168"/>
    </location>
</feature>
<feature type="compositionally biased region" description="Basic residues" evidence="1">
    <location>
        <begin position="151"/>
        <end position="160"/>
    </location>
</feature>
<dbReference type="AlphaFoldDB" id="A0A8S1HH96"/>
<sequence>MIDSSKPNVKVGNESDADQSSSNPVSQQLLSWIFLMNKFLREKPGRKEELDLDKYWKDQGEEERTREMMLLQRKQRLMQYLHCGRVRSWSCTEQVGKMVCIKRDDVFFEEGDEHALAMFSPQKLKSFKEAAASFFNELEAQLSPAADKNSKSNKKKKGRKSSSPSNQTDEKLMEFCTNNIDSCSCSFMAHGDETKATLMELTCHYQHRLQAQRSLQEFLSLLLQKYSTNAKVDANGNGNTCTCKEFCCNNNNNGDAHQNPAHFLEKVLFAPSVPNCEEGENVRLSRKQVKMMKSIKPKDHCHARHGAQRCRLCMMAMTGNSPRKGSLGQEFNTASA</sequence>
<protein>
    <submittedName>
        <fullName evidence="2">Uncharacterized protein</fullName>
    </submittedName>
</protein>
<gene>
    <name evidence="2" type="ORF">CAUJ_LOCUS8579</name>
</gene>